<keyword evidence="2 15" id="KW-0813">Transport</keyword>
<evidence type="ECO:0000256" key="10">
    <source>
        <dbReference type="ARBA" id="ARBA00023310"/>
    </source>
</evidence>
<comment type="subcellular location">
    <subcellularLocation>
        <location evidence="15">Cell membrane</location>
        <topology evidence="15">Single-pass membrane protein</topology>
    </subcellularLocation>
    <subcellularLocation>
        <location evidence="14">Endomembrane system</location>
        <topology evidence="14">Single-pass membrane protein</topology>
    </subcellularLocation>
</comment>
<dbReference type="Proteomes" id="UP000266389">
    <property type="component" value="Unassembled WGS sequence"/>
</dbReference>
<feature type="transmembrane region" description="Helical" evidence="15">
    <location>
        <begin position="20"/>
        <end position="40"/>
    </location>
</feature>
<keyword evidence="5 15" id="KW-0812">Transmembrane</keyword>
<dbReference type="HAMAP" id="MF_01398">
    <property type="entry name" value="ATP_synth_b_bprime"/>
    <property type="match status" value="1"/>
</dbReference>
<keyword evidence="9 15" id="KW-0472">Membrane</keyword>
<dbReference type="InterPro" id="IPR050059">
    <property type="entry name" value="ATP_synthase_B_chain"/>
</dbReference>
<dbReference type="SUPFAM" id="SSF81573">
    <property type="entry name" value="F1F0 ATP synthase subunit B, membrane domain"/>
    <property type="match status" value="1"/>
</dbReference>
<dbReference type="AlphaFoldDB" id="A0A395M071"/>
<dbReference type="GO" id="GO:0045259">
    <property type="term" value="C:proton-transporting ATP synthase complex"/>
    <property type="evidence" value="ECO:0007669"/>
    <property type="project" value="UniProtKB-KW"/>
</dbReference>
<keyword evidence="17" id="KW-0175">Coiled coil</keyword>
<evidence type="ECO:0000256" key="13">
    <source>
        <dbReference type="ARBA" id="ARBA00026054"/>
    </source>
</evidence>
<dbReference type="GO" id="GO:0016787">
    <property type="term" value="F:hydrolase activity"/>
    <property type="evidence" value="ECO:0007669"/>
    <property type="project" value="UniProtKB-KW"/>
</dbReference>
<keyword evidence="6 15" id="KW-0375">Hydrogen ion transport</keyword>
<comment type="function">
    <text evidence="12">Component of the F(0) channel, it forms part of the peripheral stalk, linking F(1) to F(0). The b'-subunit is a diverged and duplicated form of b found in plants and photosynthetic bacteria.</text>
</comment>
<dbReference type="CDD" id="cd06503">
    <property type="entry name" value="ATP-synt_Fo_b"/>
    <property type="match status" value="1"/>
</dbReference>
<dbReference type="PANTHER" id="PTHR33445:SF1">
    <property type="entry name" value="ATP SYNTHASE SUBUNIT B"/>
    <property type="match status" value="1"/>
</dbReference>
<comment type="caution">
    <text evidence="18">The sequence shown here is derived from an EMBL/GenBank/DDBJ whole genome shotgun (WGS) entry which is preliminary data.</text>
</comment>
<keyword evidence="3 15" id="KW-1003">Cell membrane</keyword>
<gene>
    <name evidence="15 18" type="primary">atpF</name>
    <name evidence="18" type="ORF">D0433_06810</name>
</gene>
<comment type="similarity">
    <text evidence="1 15 16">Belongs to the ATPase B chain family.</text>
</comment>
<evidence type="ECO:0000256" key="2">
    <source>
        <dbReference type="ARBA" id="ARBA00022448"/>
    </source>
</evidence>
<protein>
    <recommendedName>
        <fullName evidence="15">ATP synthase subunit b</fullName>
    </recommendedName>
    <alternativeName>
        <fullName evidence="15">ATP synthase F(0) sector subunit b</fullName>
    </alternativeName>
    <alternativeName>
        <fullName evidence="15">ATPase subunit I</fullName>
    </alternativeName>
    <alternativeName>
        <fullName evidence="15">F-type ATPase subunit b</fullName>
        <shortName evidence="15">F-ATPase subunit b</shortName>
    </alternativeName>
</protein>
<dbReference type="Gene3D" id="1.20.5.620">
    <property type="entry name" value="F1F0 ATP synthase subunit B, membrane domain"/>
    <property type="match status" value="1"/>
</dbReference>
<evidence type="ECO:0000256" key="16">
    <source>
        <dbReference type="RuleBase" id="RU003848"/>
    </source>
</evidence>
<dbReference type="GO" id="GO:0046961">
    <property type="term" value="F:proton-transporting ATPase activity, rotational mechanism"/>
    <property type="evidence" value="ECO:0007669"/>
    <property type="project" value="TreeGrafter"/>
</dbReference>
<sequence length="180" mass="20268">MPLLGWLILEGSLLSPNPGLIFWTLVTFLLLLLFLRATAWKPIINALDERERSIQAAIDRAKQARDEAERILAENKAMLAKAQLEADRIIQESRQSAEKVRNEILEKANMESRKMLEEAKAAIALEKQRALLALRNEVVELAIQSAERIIRQKLDAELHKEIIANALNDIPAQAAEFAGK</sequence>
<name>A0A395M071_9BACT</name>
<comment type="function">
    <text evidence="11 15">F(1)F(0) ATP synthase produces ATP from ADP in the presence of a proton or sodium gradient. F-type ATPases consist of two structural domains, F(1) containing the extramembraneous catalytic core and F(0) containing the membrane proton channel, linked together by a central stalk and a peripheral stalk. During catalysis, ATP synthesis in the catalytic domain of F(1) is coupled via a rotary mechanism of the central stalk subunits to proton translocation.</text>
</comment>
<keyword evidence="4 15" id="KW-0138">CF(0)</keyword>
<accession>A0A395M071</accession>
<comment type="subunit">
    <text evidence="15">F-type ATPases have 2 components, F(1) - the catalytic core - and F(0) - the membrane proton channel. F(1) has five subunits: alpha(3), beta(3), gamma(1), delta(1), epsilon(1). F(0) has three main subunits: a(1), b(2) and c(10-14). The alpha and beta chains form an alternating ring which encloses part of the gamma chain. F(1) is attached to F(0) by a central stalk formed by the gamma and epsilon chains, while a peripheral stalk is formed by the delta and b chains.</text>
</comment>
<proteinExistence type="inferred from homology"/>
<dbReference type="EMBL" id="PHFL01000045">
    <property type="protein sequence ID" value="RFM24175.1"/>
    <property type="molecule type" value="Genomic_DNA"/>
</dbReference>
<dbReference type="NCBIfam" id="TIGR01144">
    <property type="entry name" value="ATP_synt_b"/>
    <property type="match status" value="1"/>
</dbReference>
<evidence type="ECO:0000256" key="14">
    <source>
        <dbReference type="ARBA" id="ARBA00037847"/>
    </source>
</evidence>
<keyword evidence="8 15" id="KW-0406">Ion transport</keyword>
<organism evidence="18 19">
    <name type="scientific">Candidatus Thermochlorobacter aerophilus</name>
    <dbReference type="NCBI Taxonomy" id="1868324"/>
    <lineage>
        <taxon>Bacteria</taxon>
        <taxon>Pseudomonadati</taxon>
        <taxon>Chlorobiota</taxon>
        <taxon>Chlorobiia</taxon>
        <taxon>Chlorobiales</taxon>
        <taxon>Candidatus Thermochlorobacteriaceae</taxon>
        <taxon>Candidatus Thermochlorobacter</taxon>
    </lineage>
</organism>
<evidence type="ECO:0000256" key="9">
    <source>
        <dbReference type="ARBA" id="ARBA00023136"/>
    </source>
</evidence>
<dbReference type="InterPro" id="IPR005864">
    <property type="entry name" value="ATP_synth_F0_bsu_bac"/>
</dbReference>
<evidence type="ECO:0000256" key="12">
    <source>
        <dbReference type="ARBA" id="ARBA00025614"/>
    </source>
</evidence>
<keyword evidence="10 15" id="KW-0066">ATP synthesis</keyword>
<evidence type="ECO:0000313" key="18">
    <source>
        <dbReference type="EMBL" id="RFM24175.1"/>
    </source>
</evidence>
<evidence type="ECO:0000256" key="6">
    <source>
        <dbReference type="ARBA" id="ARBA00022781"/>
    </source>
</evidence>
<keyword evidence="18" id="KW-0378">Hydrolase</keyword>
<evidence type="ECO:0000256" key="1">
    <source>
        <dbReference type="ARBA" id="ARBA00005513"/>
    </source>
</evidence>
<dbReference type="GO" id="GO:0012505">
    <property type="term" value="C:endomembrane system"/>
    <property type="evidence" value="ECO:0007669"/>
    <property type="project" value="UniProtKB-SubCell"/>
</dbReference>
<evidence type="ECO:0000256" key="7">
    <source>
        <dbReference type="ARBA" id="ARBA00022989"/>
    </source>
</evidence>
<dbReference type="GO" id="GO:0046933">
    <property type="term" value="F:proton-transporting ATP synthase activity, rotational mechanism"/>
    <property type="evidence" value="ECO:0007669"/>
    <property type="project" value="UniProtKB-UniRule"/>
</dbReference>
<dbReference type="Pfam" id="PF00430">
    <property type="entry name" value="ATP-synt_B"/>
    <property type="match status" value="1"/>
</dbReference>
<reference evidence="18 19" key="1">
    <citation type="journal article" date="2011" name="ISME J.">
        <title>Community ecology of hot spring cyanobacterial mats: predominant populations and their functional potential.</title>
        <authorList>
            <person name="Klatt C.G."/>
            <person name="Wood J.M."/>
            <person name="Rusch D.B."/>
            <person name="Bateson M.M."/>
            <person name="Hamamura N."/>
            <person name="Heidelberg J.F."/>
            <person name="Grossman A.R."/>
            <person name="Bhaya D."/>
            <person name="Cohan F.M."/>
            <person name="Kuhl M."/>
            <person name="Bryant D.A."/>
            <person name="Ward D.M."/>
        </authorList>
    </citation>
    <scope>NUCLEOTIDE SEQUENCE [LARGE SCALE GENOMIC DNA]</scope>
    <source>
        <strain evidence="18">OS</strain>
    </source>
</reference>
<evidence type="ECO:0000256" key="4">
    <source>
        <dbReference type="ARBA" id="ARBA00022547"/>
    </source>
</evidence>
<evidence type="ECO:0000256" key="3">
    <source>
        <dbReference type="ARBA" id="ARBA00022475"/>
    </source>
</evidence>
<dbReference type="InterPro" id="IPR002146">
    <property type="entry name" value="ATP_synth_b/b'su_bac/chlpt"/>
</dbReference>
<dbReference type="InterPro" id="IPR028987">
    <property type="entry name" value="ATP_synth_B-like_membr_sf"/>
</dbReference>
<dbReference type="NCBIfam" id="NF011042">
    <property type="entry name" value="PRK14472.1"/>
    <property type="match status" value="1"/>
</dbReference>
<evidence type="ECO:0000256" key="8">
    <source>
        <dbReference type="ARBA" id="ARBA00023065"/>
    </source>
</evidence>
<evidence type="ECO:0000256" key="5">
    <source>
        <dbReference type="ARBA" id="ARBA00022692"/>
    </source>
</evidence>
<comment type="subunit">
    <text evidence="13">F-type ATPases have 2 components, F(1) - the catalytic core - and F(0) - the membrane proton channel. F(1) has five subunits: alpha(3), beta(3), gamma(1), delta(1), epsilon(1). F(0) has four main subunits: a(1), b(2) and c(10-14). The alpha and beta chains form an alternating ring which encloses part of the gamma chain. F(1) is attached to F(0) by a central stalk formed by the gamma and epsilon chains, while a peripheral stalk is formed by the delta and b chains.</text>
</comment>
<keyword evidence="7 15" id="KW-1133">Transmembrane helix</keyword>
<dbReference type="GO" id="GO:0005886">
    <property type="term" value="C:plasma membrane"/>
    <property type="evidence" value="ECO:0007669"/>
    <property type="project" value="UniProtKB-SubCell"/>
</dbReference>
<evidence type="ECO:0000256" key="15">
    <source>
        <dbReference type="HAMAP-Rule" id="MF_01398"/>
    </source>
</evidence>
<evidence type="ECO:0000313" key="19">
    <source>
        <dbReference type="Proteomes" id="UP000266389"/>
    </source>
</evidence>
<feature type="coiled-coil region" evidence="17">
    <location>
        <begin position="44"/>
        <end position="122"/>
    </location>
</feature>
<evidence type="ECO:0000256" key="17">
    <source>
        <dbReference type="SAM" id="Coils"/>
    </source>
</evidence>
<dbReference type="PANTHER" id="PTHR33445">
    <property type="entry name" value="ATP SYNTHASE SUBUNIT B', CHLOROPLASTIC"/>
    <property type="match status" value="1"/>
</dbReference>
<evidence type="ECO:0000256" key="11">
    <source>
        <dbReference type="ARBA" id="ARBA00025198"/>
    </source>
</evidence>